<keyword evidence="2" id="KW-1185">Reference proteome</keyword>
<protein>
    <submittedName>
        <fullName evidence="1">Uncharacterized protein</fullName>
    </submittedName>
</protein>
<evidence type="ECO:0000313" key="1">
    <source>
        <dbReference type="EMBL" id="GMH26961.1"/>
    </source>
</evidence>
<sequence length="93" mass="10347">MAATESAKAKLSRLGSLRFTREGDEDALVRRHSLPNSTSDKLITLSPRIQRVATQATSKNGIQSDRSLSSVKRWSWKGTQARVQEVNLPSAYF</sequence>
<proteinExistence type="predicted"/>
<comment type="caution">
    <text evidence="1">The sequence shown here is derived from an EMBL/GenBank/DDBJ whole genome shotgun (WGS) entry which is preliminary data.</text>
</comment>
<reference evidence="1" key="1">
    <citation type="submission" date="2023-05" db="EMBL/GenBank/DDBJ databases">
        <title>Nepenthes gracilis genome sequencing.</title>
        <authorList>
            <person name="Fukushima K."/>
        </authorList>
    </citation>
    <scope>NUCLEOTIDE SEQUENCE</scope>
    <source>
        <strain evidence="1">SING2019-196</strain>
    </source>
</reference>
<gene>
    <name evidence="1" type="ORF">Nepgr_028804</name>
</gene>
<dbReference type="EMBL" id="BSYO01000032">
    <property type="protein sequence ID" value="GMH26961.1"/>
    <property type="molecule type" value="Genomic_DNA"/>
</dbReference>
<evidence type="ECO:0000313" key="2">
    <source>
        <dbReference type="Proteomes" id="UP001279734"/>
    </source>
</evidence>
<dbReference type="AlphaFoldDB" id="A0AAD3TDR2"/>
<accession>A0AAD3TDR2</accession>
<dbReference type="Proteomes" id="UP001279734">
    <property type="component" value="Unassembled WGS sequence"/>
</dbReference>
<name>A0AAD3TDR2_NEPGR</name>
<organism evidence="1 2">
    <name type="scientific">Nepenthes gracilis</name>
    <name type="common">Slender pitcher plant</name>
    <dbReference type="NCBI Taxonomy" id="150966"/>
    <lineage>
        <taxon>Eukaryota</taxon>
        <taxon>Viridiplantae</taxon>
        <taxon>Streptophyta</taxon>
        <taxon>Embryophyta</taxon>
        <taxon>Tracheophyta</taxon>
        <taxon>Spermatophyta</taxon>
        <taxon>Magnoliopsida</taxon>
        <taxon>eudicotyledons</taxon>
        <taxon>Gunneridae</taxon>
        <taxon>Pentapetalae</taxon>
        <taxon>Caryophyllales</taxon>
        <taxon>Nepenthaceae</taxon>
        <taxon>Nepenthes</taxon>
    </lineage>
</organism>